<proteinExistence type="predicted"/>
<keyword evidence="2" id="KW-1185">Reference proteome</keyword>
<dbReference type="EMBL" id="JBHMBC010000002">
    <property type="protein sequence ID" value="MFB9818130.1"/>
    <property type="molecule type" value="Genomic_DNA"/>
</dbReference>
<protein>
    <submittedName>
        <fullName evidence="1">Uncharacterized protein</fullName>
    </submittedName>
</protein>
<evidence type="ECO:0000313" key="1">
    <source>
        <dbReference type="EMBL" id="MFB9818130.1"/>
    </source>
</evidence>
<reference evidence="1 2" key="1">
    <citation type="submission" date="2024-09" db="EMBL/GenBank/DDBJ databases">
        <authorList>
            <person name="Sun Q."/>
            <person name="Mori K."/>
        </authorList>
    </citation>
    <scope>NUCLEOTIDE SEQUENCE [LARGE SCALE GENOMIC DNA]</scope>
    <source>
        <strain evidence="1 2">JCM 1334</strain>
    </source>
</reference>
<dbReference type="Proteomes" id="UP001589702">
    <property type="component" value="Unassembled WGS sequence"/>
</dbReference>
<organism evidence="1 2">
    <name type="scientific">Arthrobacter ramosus</name>
    <dbReference type="NCBI Taxonomy" id="1672"/>
    <lineage>
        <taxon>Bacteria</taxon>
        <taxon>Bacillati</taxon>
        <taxon>Actinomycetota</taxon>
        <taxon>Actinomycetes</taxon>
        <taxon>Micrococcales</taxon>
        <taxon>Micrococcaceae</taxon>
        <taxon>Arthrobacter</taxon>
    </lineage>
</organism>
<gene>
    <name evidence="1" type="ORF">ACFFP1_01290</name>
</gene>
<comment type="caution">
    <text evidence="1">The sequence shown here is derived from an EMBL/GenBank/DDBJ whole genome shotgun (WGS) entry which is preliminary data.</text>
</comment>
<evidence type="ECO:0000313" key="2">
    <source>
        <dbReference type="Proteomes" id="UP001589702"/>
    </source>
</evidence>
<name>A0ABV5XTS9_ARTRM</name>
<dbReference type="RefSeq" id="WP_234754119.1">
    <property type="nucleotide sequence ID" value="NZ_BAAAWN010000001.1"/>
</dbReference>
<sequence>MSHHEIQTLIDLATAAVPLQYELGPLEQQRGLGSVQLGGKASRRPGA</sequence>
<accession>A0ABV5XTS9</accession>